<comment type="caution">
    <text evidence="8">The sequence shown here is derived from an EMBL/GenBank/DDBJ whole genome shotgun (WGS) entry which is preliminary data.</text>
</comment>
<evidence type="ECO:0000259" key="7">
    <source>
        <dbReference type="SMART" id="SM00849"/>
    </source>
</evidence>
<dbReference type="EMBL" id="AYXT01000010">
    <property type="protein sequence ID" value="ETF01873.1"/>
    <property type="molecule type" value="Genomic_DNA"/>
</dbReference>
<dbReference type="InterPro" id="IPR025405">
    <property type="entry name" value="DUF4131"/>
</dbReference>
<sequence>MHSHAVLLRLPAPLWLFCLSLGIAVVQWWPSLPSIIWLGAGWGLCLFACLLLQTRSCRLRAAGKRGDGKYVRRRLLRFVLDSIVAEWLPVFSLLVLCLLSGALYSAWRAQLRLADILDRQWENRAVTIRVKVTGLPRDLVNGWAFESHILPDKYISGLPSRVLLRWFTGTRGGPYTKPQRPLDGLPDVRPGQVWQMTIKLKRHRTPRNFHGFDYDAYLFASGIRASGSVSGAPRLLWDEPWRQWGTAIERLRFDLRRTLNQVLHGKRYGPVMIALVMGDQNGINQDDWKIFNLTGITHLVSISGSHITMLAALGSLGVFRLWRRLRLQGKWLAERKPAHIAAAASGLVVAGTYSLLAGWGIPAQRTFVMLAILWISVTFRIQTKGMTLLMLAGLLILVIDPWAVLSIGFCLSFAAIAGLMLWGVRGEQCLSVSTAWWQRLAQSVARAATLQLFMSVALLPLLVGLFHQYAFVSPIVNAFAIPIIGGLVTPLALLLAVLCASGVWPQASLWLAGFTHRLLQGVIDAADVLARQDWAAAVFPAPPTHWVVAGMMGLVIFALPKGFPVRVFGLMLLIPVLVYRAPRPLPGDWFMTALDVGQGAAVLVQTRHHTVLFDTGVRHSHDNDSGSRVVVPYLQALGISVIDELIISHSDLDHAGGAGSVLQQVQVRHAYTPFALNFYLEKEQQALQRDLQIKDPQAMFDLCQRGVAFAYDGVRFEFIHPWPVQGLPAKADNDHSCVLRIDGRYHSALLTGDIGASVEKELVTARPGLLAVDVVMMPHHGSASSSSRMLVEAAQPLVAFAQAGYLNRYGHPAATVMARWRDTSRLAMDTIQTGAIQLRSTAEGLWVNSARAATRRYWDGF</sequence>
<keyword evidence="3 6" id="KW-0812">Transmembrane</keyword>
<proteinExistence type="predicted"/>
<feature type="transmembrane region" description="Helical" evidence="6">
    <location>
        <begin position="35"/>
        <end position="54"/>
    </location>
</feature>
<dbReference type="OrthoDB" id="9761531at2"/>
<feature type="transmembrane region" description="Helical" evidence="6">
    <location>
        <begin position="340"/>
        <end position="361"/>
    </location>
</feature>
<protein>
    <submittedName>
        <fullName evidence="8">Competence protein</fullName>
    </submittedName>
</protein>
<dbReference type="eggNOG" id="COG0658">
    <property type="taxonomic scope" value="Bacteria"/>
</dbReference>
<evidence type="ECO:0000313" key="9">
    <source>
        <dbReference type="Proteomes" id="UP000018733"/>
    </source>
</evidence>
<dbReference type="Proteomes" id="UP000018733">
    <property type="component" value="Unassembled WGS sequence"/>
</dbReference>
<evidence type="ECO:0000256" key="2">
    <source>
        <dbReference type="ARBA" id="ARBA00022475"/>
    </source>
</evidence>
<feature type="transmembrane region" description="Helical" evidence="6">
    <location>
        <begin position="299"/>
        <end position="319"/>
    </location>
</feature>
<dbReference type="SMART" id="SM00849">
    <property type="entry name" value="Lactamase_B"/>
    <property type="match status" value="1"/>
</dbReference>
<dbReference type="AlphaFoldDB" id="V8QRA5"/>
<dbReference type="Pfam" id="PF13567">
    <property type="entry name" value="DUF4131"/>
    <property type="match status" value="1"/>
</dbReference>
<feature type="transmembrane region" description="Helical" evidence="6">
    <location>
        <begin position="12"/>
        <end position="29"/>
    </location>
</feature>
<dbReference type="eggNOG" id="COG2333">
    <property type="taxonomic scope" value="Bacteria"/>
</dbReference>
<dbReference type="CDD" id="cd07731">
    <property type="entry name" value="ComA-like_MBL-fold"/>
    <property type="match status" value="1"/>
</dbReference>
<organism evidence="8 9">
    <name type="scientific">Advenella kashmirensis W13003</name>
    <dbReference type="NCBI Taxonomy" id="1424334"/>
    <lineage>
        <taxon>Bacteria</taxon>
        <taxon>Pseudomonadati</taxon>
        <taxon>Pseudomonadota</taxon>
        <taxon>Betaproteobacteria</taxon>
        <taxon>Burkholderiales</taxon>
        <taxon>Alcaligenaceae</taxon>
    </lineage>
</organism>
<evidence type="ECO:0000256" key="6">
    <source>
        <dbReference type="SAM" id="Phobius"/>
    </source>
</evidence>
<accession>V8QRA5</accession>
<name>V8QRA5_9BURK</name>
<evidence type="ECO:0000256" key="5">
    <source>
        <dbReference type="ARBA" id="ARBA00023136"/>
    </source>
</evidence>
<keyword evidence="9" id="KW-1185">Reference proteome</keyword>
<dbReference type="InterPro" id="IPR004797">
    <property type="entry name" value="Competence_ComEC/Rec2"/>
</dbReference>
<evidence type="ECO:0000256" key="1">
    <source>
        <dbReference type="ARBA" id="ARBA00004651"/>
    </source>
</evidence>
<feature type="transmembrane region" description="Helical" evidence="6">
    <location>
        <begin position="444"/>
        <end position="466"/>
    </location>
</feature>
<dbReference type="RefSeq" id="WP_024005745.1">
    <property type="nucleotide sequence ID" value="NZ_KI650980.1"/>
</dbReference>
<dbReference type="NCBIfam" id="TIGR00361">
    <property type="entry name" value="ComEC_Rec2"/>
    <property type="match status" value="1"/>
</dbReference>
<dbReference type="GO" id="GO:0030420">
    <property type="term" value="P:establishment of competence for transformation"/>
    <property type="evidence" value="ECO:0007669"/>
    <property type="project" value="InterPro"/>
</dbReference>
<feature type="transmembrane region" description="Helical" evidence="6">
    <location>
        <begin position="367"/>
        <end position="395"/>
    </location>
</feature>
<evidence type="ECO:0000256" key="4">
    <source>
        <dbReference type="ARBA" id="ARBA00022989"/>
    </source>
</evidence>
<dbReference type="InterPro" id="IPR004477">
    <property type="entry name" value="ComEC_N"/>
</dbReference>
<dbReference type="HOGENOM" id="CLU_010363_3_0_4"/>
<dbReference type="Pfam" id="PF00753">
    <property type="entry name" value="Lactamase_B"/>
    <property type="match status" value="1"/>
</dbReference>
<keyword evidence="2" id="KW-1003">Cell membrane</keyword>
<dbReference type="GO" id="GO:0005886">
    <property type="term" value="C:plasma membrane"/>
    <property type="evidence" value="ECO:0007669"/>
    <property type="project" value="UniProtKB-SubCell"/>
</dbReference>
<dbReference type="InterPro" id="IPR001279">
    <property type="entry name" value="Metallo-B-lactamas"/>
</dbReference>
<dbReference type="NCBIfam" id="TIGR00360">
    <property type="entry name" value="ComEC_N-term"/>
    <property type="match status" value="1"/>
</dbReference>
<comment type="subcellular location">
    <subcellularLocation>
        <location evidence="1">Cell membrane</location>
        <topology evidence="1">Multi-pass membrane protein</topology>
    </subcellularLocation>
</comment>
<evidence type="ECO:0000313" key="8">
    <source>
        <dbReference type="EMBL" id="ETF01873.1"/>
    </source>
</evidence>
<feature type="domain" description="Metallo-beta-lactamase" evidence="7">
    <location>
        <begin position="598"/>
        <end position="805"/>
    </location>
</feature>
<reference evidence="8 9" key="1">
    <citation type="journal article" date="2014" name="Genome Announc.">
        <title>Draft Genome Sequence of Advenella kashmirensis Strain W13003, a Polycyclic Aromatic Hydrocarbon-Degrading Bacterium.</title>
        <authorList>
            <person name="Wang X."/>
            <person name="Jin D."/>
            <person name="Zhou L."/>
            <person name="Wu L."/>
            <person name="An W."/>
            <person name="Zhao L."/>
        </authorList>
    </citation>
    <scope>NUCLEOTIDE SEQUENCE [LARGE SCALE GENOMIC DNA]</scope>
    <source>
        <strain evidence="8 9">W13003</strain>
    </source>
</reference>
<evidence type="ECO:0000256" key="3">
    <source>
        <dbReference type="ARBA" id="ARBA00022692"/>
    </source>
</evidence>
<gene>
    <name evidence="8" type="ORF">W822_13955</name>
</gene>
<dbReference type="PANTHER" id="PTHR30619">
    <property type="entry name" value="DNA INTERNALIZATION/COMPETENCE PROTEIN COMEC/REC2"/>
    <property type="match status" value="1"/>
</dbReference>
<dbReference type="Gene3D" id="3.60.15.10">
    <property type="entry name" value="Ribonuclease Z/Hydroxyacylglutathione hydrolase-like"/>
    <property type="match status" value="1"/>
</dbReference>
<dbReference type="PANTHER" id="PTHR30619:SF1">
    <property type="entry name" value="RECOMBINATION PROTEIN 2"/>
    <property type="match status" value="1"/>
</dbReference>
<dbReference type="InterPro" id="IPR035681">
    <property type="entry name" value="ComA-like_MBL"/>
</dbReference>
<keyword evidence="4 6" id="KW-1133">Transmembrane helix</keyword>
<dbReference type="STRING" id="1424334.W822_13955"/>
<dbReference type="InterPro" id="IPR036866">
    <property type="entry name" value="RibonucZ/Hydroxyglut_hydro"/>
</dbReference>
<dbReference type="Pfam" id="PF03772">
    <property type="entry name" value="Competence"/>
    <property type="match status" value="1"/>
</dbReference>
<dbReference type="InterPro" id="IPR052159">
    <property type="entry name" value="Competence_DNA_uptake"/>
</dbReference>
<keyword evidence="5 6" id="KW-0472">Membrane</keyword>
<dbReference type="PATRIC" id="fig|1424334.3.peg.2801"/>
<feature type="transmembrane region" description="Helical" evidence="6">
    <location>
        <begin position="75"/>
        <end position="107"/>
    </location>
</feature>
<dbReference type="SUPFAM" id="SSF56281">
    <property type="entry name" value="Metallo-hydrolase/oxidoreductase"/>
    <property type="match status" value="1"/>
</dbReference>
<feature type="transmembrane region" description="Helical" evidence="6">
    <location>
        <begin position="402"/>
        <end position="424"/>
    </location>
</feature>
<feature type="transmembrane region" description="Helical" evidence="6">
    <location>
        <begin position="563"/>
        <end position="581"/>
    </location>
</feature>
<feature type="transmembrane region" description="Helical" evidence="6">
    <location>
        <begin position="478"/>
        <end position="504"/>
    </location>
</feature>